<evidence type="ECO:0000256" key="1">
    <source>
        <dbReference type="SAM" id="MobiDB-lite"/>
    </source>
</evidence>
<dbReference type="AlphaFoldDB" id="A0A8J5WY37"/>
<keyword evidence="2" id="KW-0472">Membrane</keyword>
<comment type="caution">
    <text evidence="3">The sequence shown here is derived from an EMBL/GenBank/DDBJ whole genome shotgun (WGS) entry which is preliminary data.</text>
</comment>
<protein>
    <recommendedName>
        <fullName evidence="5">Late embryogenesis abundant protein LEA-2 subgroup domain-containing protein</fullName>
    </recommendedName>
</protein>
<evidence type="ECO:0000313" key="3">
    <source>
        <dbReference type="EMBL" id="KAG8097866.1"/>
    </source>
</evidence>
<sequence length="230" mass="24250">MAKTQHPSAAEESLLPSASPRPTSTPTLTRTHTSSSSRCGLHRLRPGCRCCGLGPLLASLVLLSLAGFLLWPADPDTTAASTSPSGTAARIFGRVTSGGGRVRARAVSYVDADLSLDGIRVVEDAIYLLVDLARGSVPFDTVAEVEGHVRFFFLSIPVKVSTNKTIVVVVFIVECRIYVRVEEEVGLARGSPPPAGSSGRLCPAGSMRQARVRGGLLAQPQRDIDRSAAS</sequence>
<gene>
    <name evidence="3" type="ORF">GUJ93_ZPchr0013g35341</name>
</gene>
<evidence type="ECO:0000313" key="4">
    <source>
        <dbReference type="Proteomes" id="UP000729402"/>
    </source>
</evidence>
<proteinExistence type="predicted"/>
<feature type="compositionally biased region" description="Low complexity" evidence="1">
    <location>
        <begin position="7"/>
        <end position="38"/>
    </location>
</feature>
<reference evidence="3" key="2">
    <citation type="submission" date="2021-02" db="EMBL/GenBank/DDBJ databases">
        <authorList>
            <person name="Kimball J.A."/>
            <person name="Haas M.W."/>
            <person name="Macchietto M."/>
            <person name="Kono T."/>
            <person name="Duquette J."/>
            <person name="Shao M."/>
        </authorList>
    </citation>
    <scope>NUCLEOTIDE SEQUENCE</scope>
    <source>
        <tissue evidence="3">Fresh leaf tissue</tissue>
    </source>
</reference>
<dbReference type="OrthoDB" id="1917236at2759"/>
<keyword evidence="2" id="KW-1133">Transmembrane helix</keyword>
<feature type="transmembrane region" description="Helical" evidence="2">
    <location>
        <begin position="50"/>
        <end position="71"/>
    </location>
</feature>
<reference evidence="3" key="1">
    <citation type="journal article" date="2021" name="bioRxiv">
        <title>Whole Genome Assembly and Annotation of Northern Wild Rice, Zizania palustris L., Supports a Whole Genome Duplication in the Zizania Genus.</title>
        <authorList>
            <person name="Haas M."/>
            <person name="Kono T."/>
            <person name="Macchietto M."/>
            <person name="Millas R."/>
            <person name="McGilp L."/>
            <person name="Shao M."/>
            <person name="Duquette J."/>
            <person name="Hirsch C.N."/>
            <person name="Kimball J."/>
        </authorList>
    </citation>
    <scope>NUCLEOTIDE SEQUENCE</scope>
    <source>
        <tissue evidence="3">Fresh leaf tissue</tissue>
    </source>
</reference>
<keyword evidence="2" id="KW-0812">Transmembrane</keyword>
<feature type="region of interest" description="Disordered" evidence="1">
    <location>
        <begin position="1"/>
        <end position="39"/>
    </location>
</feature>
<organism evidence="3 4">
    <name type="scientific">Zizania palustris</name>
    <name type="common">Northern wild rice</name>
    <dbReference type="NCBI Taxonomy" id="103762"/>
    <lineage>
        <taxon>Eukaryota</taxon>
        <taxon>Viridiplantae</taxon>
        <taxon>Streptophyta</taxon>
        <taxon>Embryophyta</taxon>
        <taxon>Tracheophyta</taxon>
        <taxon>Spermatophyta</taxon>
        <taxon>Magnoliopsida</taxon>
        <taxon>Liliopsida</taxon>
        <taxon>Poales</taxon>
        <taxon>Poaceae</taxon>
        <taxon>BOP clade</taxon>
        <taxon>Oryzoideae</taxon>
        <taxon>Oryzeae</taxon>
        <taxon>Zizaniinae</taxon>
        <taxon>Zizania</taxon>
    </lineage>
</organism>
<name>A0A8J5WY37_ZIZPA</name>
<dbReference type="EMBL" id="JAAALK010000079">
    <property type="protein sequence ID" value="KAG8097866.1"/>
    <property type="molecule type" value="Genomic_DNA"/>
</dbReference>
<evidence type="ECO:0000256" key="2">
    <source>
        <dbReference type="SAM" id="Phobius"/>
    </source>
</evidence>
<dbReference type="Proteomes" id="UP000729402">
    <property type="component" value="Unassembled WGS sequence"/>
</dbReference>
<accession>A0A8J5WY37</accession>
<keyword evidence="4" id="KW-1185">Reference proteome</keyword>
<evidence type="ECO:0008006" key="5">
    <source>
        <dbReference type="Google" id="ProtNLM"/>
    </source>
</evidence>